<gene>
    <name evidence="2" type="ORF">A0H81_13901</name>
</gene>
<dbReference type="OrthoDB" id="5372118at2759"/>
<accession>A0A1C7LTK1</accession>
<evidence type="ECO:0000313" key="3">
    <source>
        <dbReference type="Proteomes" id="UP000092993"/>
    </source>
</evidence>
<dbReference type="OMA" id="ASHISIM"/>
<dbReference type="InterPro" id="IPR000182">
    <property type="entry name" value="GNAT_dom"/>
</dbReference>
<evidence type="ECO:0000313" key="2">
    <source>
        <dbReference type="EMBL" id="OBZ66124.1"/>
    </source>
</evidence>
<proteinExistence type="predicted"/>
<keyword evidence="3" id="KW-1185">Reference proteome</keyword>
<dbReference type="Pfam" id="PF00583">
    <property type="entry name" value="Acetyltransf_1"/>
    <property type="match status" value="1"/>
</dbReference>
<comment type="caution">
    <text evidence="2">The sequence shown here is derived from an EMBL/GenBank/DDBJ whole genome shotgun (WGS) entry which is preliminary data.</text>
</comment>
<dbReference type="GO" id="GO:0016747">
    <property type="term" value="F:acyltransferase activity, transferring groups other than amino-acyl groups"/>
    <property type="evidence" value="ECO:0007669"/>
    <property type="project" value="InterPro"/>
</dbReference>
<dbReference type="Gene3D" id="3.40.630.30">
    <property type="match status" value="1"/>
</dbReference>
<reference evidence="2 3" key="1">
    <citation type="submission" date="2016-03" db="EMBL/GenBank/DDBJ databases">
        <title>Whole genome sequencing of Grifola frondosa 9006-11.</title>
        <authorList>
            <person name="Min B."/>
            <person name="Park H."/>
            <person name="Kim J.-G."/>
            <person name="Cho H."/>
            <person name="Oh Y.-L."/>
            <person name="Kong W.-S."/>
            <person name="Choi I.-G."/>
        </authorList>
    </citation>
    <scope>NUCLEOTIDE SEQUENCE [LARGE SCALE GENOMIC DNA]</scope>
    <source>
        <strain evidence="2 3">9006-11</strain>
    </source>
</reference>
<dbReference type="STRING" id="5627.A0A1C7LTK1"/>
<name>A0A1C7LTK1_GRIFR</name>
<dbReference type="PROSITE" id="PS51186">
    <property type="entry name" value="GNAT"/>
    <property type="match status" value="1"/>
</dbReference>
<feature type="domain" description="N-acetyltransferase" evidence="1">
    <location>
        <begin position="249"/>
        <end position="396"/>
    </location>
</feature>
<dbReference type="EMBL" id="LUGG01000032">
    <property type="protein sequence ID" value="OBZ66124.1"/>
    <property type="molecule type" value="Genomic_DNA"/>
</dbReference>
<dbReference type="SUPFAM" id="SSF55729">
    <property type="entry name" value="Acyl-CoA N-acyltransferases (Nat)"/>
    <property type="match status" value="1"/>
</dbReference>
<sequence length="396" mass="43977">MSTSACGNQHLFLVSCSCAGGDSTGRCHLTRPNFLSAWLEDFRTCQQLIAYFTLPQAASHISIMLYSIETYSSAKDIPRLVWDAFCAHPDKSNIMYPHAMKALNNVDQTASSQQFWIACFSRESLELPLSVDFVLSCTNGHLGTYPIFIFTPHAPHRLDLEFCTPRINGLVNALKDCVPQNRVFSVFAVDLVTETFANTWTLITGIKRTHVYYHAKLTYCTMQSLKPETGHPDTRGLRLAGSADISAAATLCCMFAASAKPFTLTEDQATREATHLIRAGQLWVLEVVTPEGQSDIASIVAVTRTTETVAAITKVFTNPNWRRQGCAERLTRYVCQYLLRTKSKVILYVAHNNPAAAKVYEHVGFVGLSNDDQGVQGVDSWLEFGFDPSKVTMGHW</sequence>
<evidence type="ECO:0000259" key="1">
    <source>
        <dbReference type="PROSITE" id="PS51186"/>
    </source>
</evidence>
<protein>
    <recommendedName>
        <fullName evidence="1">N-acetyltransferase domain-containing protein</fullName>
    </recommendedName>
</protein>
<dbReference type="Proteomes" id="UP000092993">
    <property type="component" value="Unassembled WGS sequence"/>
</dbReference>
<organism evidence="2 3">
    <name type="scientific">Grifola frondosa</name>
    <name type="common">Maitake</name>
    <name type="synonym">Polyporus frondosus</name>
    <dbReference type="NCBI Taxonomy" id="5627"/>
    <lineage>
        <taxon>Eukaryota</taxon>
        <taxon>Fungi</taxon>
        <taxon>Dikarya</taxon>
        <taxon>Basidiomycota</taxon>
        <taxon>Agaricomycotina</taxon>
        <taxon>Agaricomycetes</taxon>
        <taxon>Polyporales</taxon>
        <taxon>Grifolaceae</taxon>
        <taxon>Grifola</taxon>
    </lineage>
</organism>
<dbReference type="AlphaFoldDB" id="A0A1C7LTK1"/>
<dbReference type="InterPro" id="IPR016181">
    <property type="entry name" value="Acyl_CoA_acyltransferase"/>
</dbReference>